<comment type="subcellular location">
    <subcellularLocation>
        <location evidence="1 10">Endoplasmic reticulum membrane</location>
        <topology evidence="1 10">Multi-pass membrane protein</topology>
    </subcellularLocation>
    <subcellularLocation>
        <location evidence="10">Golgi apparatus membrane</location>
        <topology evidence="10">Multi-pass membrane protein</topology>
    </subcellularLocation>
</comment>
<dbReference type="Pfam" id="PF04161">
    <property type="entry name" value="Arv1"/>
    <property type="match status" value="1"/>
</dbReference>
<comment type="caution">
    <text evidence="11">The sequence shown here is derived from an EMBL/GenBank/DDBJ whole genome shotgun (WGS) entry which is preliminary data.</text>
</comment>
<gene>
    <name evidence="11" type="ORF">L198_00195</name>
</gene>
<dbReference type="PANTHER" id="PTHR14467">
    <property type="entry name" value="ARV1"/>
    <property type="match status" value="1"/>
</dbReference>
<dbReference type="GO" id="GO:0032541">
    <property type="term" value="C:cortical endoplasmic reticulum"/>
    <property type="evidence" value="ECO:0007669"/>
    <property type="project" value="TreeGrafter"/>
</dbReference>
<dbReference type="GO" id="GO:0016125">
    <property type="term" value="P:sterol metabolic process"/>
    <property type="evidence" value="ECO:0007669"/>
    <property type="project" value="UniProtKB-UniRule"/>
</dbReference>
<keyword evidence="6 10" id="KW-1133">Transmembrane helix</keyword>
<dbReference type="GeneID" id="30189410"/>
<protein>
    <recommendedName>
        <fullName evidence="10">Protein ARV</fullName>
    </recommendedName>
</protein>
<dbReference type="GO" id="GO:0006665">
    <property type="term" value="P:sphingolipid metabolic process"/>
    <property type="evidence" value="ECO:0007669"/>
    <property type="project" value="UniProtKB-UniRule"/>
</dbReference>
<dbReference type="Proteomes" id="UP000094819">
    <property type="component" value="Unassembled WGS sequence"/>
</dbReference>
<evidence type="ECO:0000256" key="6">
    <source>
        <dbReference type="ARBA" id="ARBA00022989"/>
    </source>
</evidence>
<dbReference type="AlphaFoldDB" id="A0A1E3K623"/>
<accession>A0A1E3K623</accession>
<evidence type="ECO:0000256" key="5">
    <source>
        <dbReference type="ARBA" id="ARBA00022824"/>
    </source>
</evidence>
<dbReference type="GO" id="GO:0000139">
    <property type="term" value="C:Golgi membrane"/>
    <property type="evidence" value="ECO:0007669"/>
    <property type="project" value="UniProtKB-SubCell"/>
</dbReference>
<comment type="caution">
    <text evidence="10">Lacks conserved residue(s) required for the propagation of feature annotation.</text>
</comment>
<dbReference type="OrthoDB" id="2192830at2759"/>
<comment type="similarity">
    <text evidence="2 10">Belongs to the ARV1 family.</text>
</comment>
<comment type="function">
    <text evidence="10">Mediator of sterol homeostasis involved in sterol uptake, trafficking and distribution into membranes.</text>
</comment>
<keyword evidence="8 10" id="KW-0443">Lipid metabolism</keyword>
<keyword evidence="10" id="KW-0746">Sphingolipid metabolism</keyword>
<evidence type="ECO:0000256" key="9">
    <source>
        <dbReference type="ARBA" id="ARBA00023136"/>
    </source>
</evidence>
<comment type="function">
    <text evidence="10">Regulates also the sphingolipid metabolism.</text>
</comment>
<keyword evidence="10" id="KW-0333">Golgi apparatus</keyword>
<evidence type="ECO:0000256" key="2">
    <source>
        <dbReference type="ARBA" id="ARBA00009187"/>
    </source>
</evidence>
<keyword evidence="3 10" id="KW-0813">Transport</keyword>
<evidence type="ECO:0000256" key="7">
    <source>
        <dbReference type="ARBA" id="ARBA00023055"/>
    </source>
</evidence>
<evidence type="ECO:0000256" key="1">
    <source>
        <dbReference type="ARBA" id="ARBA00004477"/>
    </source>
</evidence>
<dbReference type="EMBL" id="AWGH01000001">
    <property type="protein sequence ID" value="ODO08465.1"/>
    <property type="molecule type" value="Genomic_DNA"/>
</dbReference>
<sequence length="299" mass="32915">MPLCTRCACPVDTLYTVYNSQQNIRLTVCPRCNQFADPLIEHPSLLLFLDLVLLKPRVFLHLLFNRGSVPFLSAAPNPPEEEREAIRRGRLVDDLSLLLSLSITAEVLVRLLGFENLDTERVGATIGLVLLEGVAQHLATLGLALAALKVRSWDSVSLKQLRAQPLELQDGRQQYFLPILIPITLLYTALLPLLFQLFLYPWTNPVTTHQTPTSLLSTLPILGSWAPSPAITAFDKHLSLQWAQTDKIWAGTRLLGGMSAGFGLRVLLPTKPWETTGIVLAGWVAAGLVGAFGKELLQG</sequence>
<dbReference type="GO" id="GO:0097036">
    <property type="term" value="P:regulation of plasma membrane sterol distribution"/>
    <property type="evidence" value="ECO:0007669"/>
    <property type="project" value="UniProtKB-UniRule"/>
</dbReference>
<evidence type="ECO:0000256" key="3">
    <source>
        <dbReference type="ARBA" id="ARBA00022448"/>
    </source>
</evidence>
<dbReference type="GO" id="GO:0005789">
    <property type="term" value="C:endoplasmic reticulum membrane"/>
    <property type="evidence" value="ECO:0007669"/>
    <property type="project" value="UniProtKB-SubCell"/>
</dbReference>
<reference evidence="11 12" key="1">
    <citation type="submission" date="2016-06" db="EMBL/GenBank/DDBJ databases">
        <title>Evolution of pathogenesis and genome organization in the Tremellales.</title>
        <authorList>
            <person name="Cuomo C."/>
            <person name="Litvintseva A."/>
            <person name="Heitman J."/>
            <person name="Chen Y."/>
            <person name="Sun S."/>
            <person name="Springer D."/>
            <person name="Dromer F."/>
            <person name="Young S."/>
            <person name="Zeng Q."/>
            <person name="Chapman S."/>
            <person name="Gujja S."/>
            <person name="Saif S."/>
            <person name="Birren B."/>
        </authorList>
    </citation>
    <scope>NUCLEOTIDE SEQUENCE [LARGE SCALE GENOMIC DNA]</scope>
    <source>
        <strain evidence="11 12">CBS 7118</strain>
    </source>
</reference>
<evidence type="ECO:0000313" key="12">
    <source>
        <dbReference type="Proteomes" id="UP000094819"/>
    </source>
</evidence>
<dbReference type="InterPro" id="IPR007290">
    <property type="entry name" value="Arv1"/>
</dbReference>
<proteinExistence type="inferred from homology"/>
<organism evidence="11 12">
    <name type="scientific">Cryptococcus wingfieldii CBS 7118</name>
    <dbReference type="NCBI Taxonomy" id="1295528"/>
    <lineage>
        <taxon>Eukaryota</taxon>
        <taxon>Fungi</taxon>
        <taxon>Dikarya</taxon>
        <taxon>Basidiomycota</taxon>
        <taxon>Agaricomycotina</taxon>
        <taxon>Tremellomycetes</taxon>
        <taxon>Tremellales</taxon>
        <taxon>Cryptococcaceae</taxon>
        <taxon>Cryptococcus</taxon>
    </lineage>
</organism>
<evidence type="ECO:0000256" key="8">
    <source>
        <dbReference type="ARBA" id="ARBA00023098"/>
    </source>
</evidence>
<dbReference type="RefSeq" id="XP_019035322.1">
    <property type="nucleotide sequence ID" value="XM_019172380.1"/>
</dbReference>
<keyword evidence="7 10" id="KW-0445">Lipid transport</keyword>
<keyword evidence="9 10" id="KW-0472">Membrane</keyword>
<dbReference type="PANTHER" id="PTHR14467:SF0">
    <property type="entry name" value="PROTEIN ARV1"/>
    <property type="match status" value="1"/>
</dbReference>
<feature type="transmembrane region" description="Helical" evidence="10">
    <location>
        <begin position="175"/>
        <end position="199"/>
    </location>
</feature>
<dbReference type="GO" id="GO:0032366">
    <property type="term" value="P:intracellular sterol transport"/>
    <property type="evidence" value="ECO:0007669"/>
    <property type="project" value="UniProtKB-UniRule"/>
</dbReference>
<keyword evidence="4 10" id="KW-0812">Transmembrane</keyword>
<keyword evidence="5 10" id="KW-0256">Endoplasmic reticulum</keyword>
<evidence type="ECO:0000256" key="4">
    <source>
        <dbReference type="ARBA" id="ARBA00022692"/>
    </source>
</evidence>
<keyword evidence="12" id="KW-1185">Reference proteome</keyword>
<feature type="transmembrane region" description="Helical" evidence="10">
    <location>
        <begin position="275"/>
        <end position="293"/>
    </location>
</feature>
<evidence type="ECO:0000313" key="11">
    <source>
        <dbReference type="EMBL" id="ODO08465.1"/>
    </source>
</evidence>
<name>A0A1E3K623_9TREE</name>
<evidence type="ECO:0000256" key="10">
    <source>
        <dbReference type="RuleBase" id="RU368065"/>
    </source>
</evidence>